<gene>
    <name evidence="3" type="ORF">D7S86_24855</name>
</gene>
<dbReference type="CDD" id="cd02440">
    <property type="entry name" value="AdoMet_MTases"/>
    <property type="match status" value="1"/>
</dbReference>
<dbReference type="GO" id="GO:0032259">
    <property type="term" value="P:methylation"/>
    <property type="evidence" value="ECO:0007669"/>
    <property type="project" value="UniProtKB-KW"/>
</dbReference>
<name>A0A494X738_9BURK</name>
<dbReference type="Gene3D" id="3.40.50.150">
    <property type="entry name" value="Vaccinia Virus protein VP39"/>
    <property type="match status" value="1"/>
</dbReference>
<protein>
    <submittedName>
        <fullName evidence="3">Class I SAM-dependent methyltransferase</fullName>
    </submittedName>
</protein>
<dbReference type="RefSeq" id="WP_121090682.1">
    <property type="nucleotide sequence ID" value="NZ_RBZU01000015.1"/>
</dbReference>
<evidence type="ECO:0000259" key="2">
    <source>
        <dbReference type="Pfam" id="PF13649"/>
    </source>
</evidence>
<dbReference type="OrthoDB" id="9810247at2"/>
<dbReference type="SUPFAM" id="SSF53335">
    <property type="entry name" value="S-adenosyl-L-methionine-dependent methyltransferases"/>
    <property type="match status" value="1"/>
</dbReference>
<dbReference type="Proteomes" id="UP000270342">
    <property type="component" value="Unassembled WGS sequence"/>
</dbReference>
<evidence type="ECO:0000313" key="4">
    <source>
        <dbReference type="Proteomes" id="UP000270342"/>
    </source>
</evidence>
<keyword evidence="1" id="KW-0812">Transmembrane</keyword>
<feature type="transmembrane region" description="Helical" evidence="1">
    <location>
        <begin position="203"/>
        <end position="225"/>
    </location>
</feature>
<dbReference type="InterPro" id="IPR041698">
    <property type="entry name" value="Methyltransf_25"/>
</dbReference>
<keyword evidence="1" id="KW-0472">Membrane</keyword>
<dbReference type="InterPro" id="IPR029063">
    <property type="entry name" value="SAM-dependent_MTases_sf"/>
</dbReference>
<keyword evidence="4" id="KW-1185">Reference proteome</keyword>
<reference evidence="3 4" key="1">
    <citation type="submission" date="2018-10" db="EMBL/GenBank/DDBJ databases">
        <title>Robbsia sp. DHC34, isolated from soil.</title>
        <authorList>
            <person name="Gao Z.-H."/>
            <person name="Qiu L.-H."/>
        </authorList>
    </citation>
    <scope>NUCLEOTIDE SEQUENCE [LARGE SCALE GENOMIC DNA]</scope>
    <source>
        <strain evidence="3 4">DHC34</strain>
    </source>
</reference>
<comment type="caution">
    <text evidence="3">The sequence shown here is derived from an EMBL/GenBank/DDBJ whole genome shotgun (WGS) entry which is preliminary data.</text>
</comment>
<dbReference type="GO" id="GO:0008168">
    <property type="term" value="F:methyltransferase activity"/>
    <property type="evidence" value="ECO:0007669"/>
    <property type="project" value="UniProtKB-KW"/>
</dbReference>
<accession>A0A494X738</accession>
<dbReference type="PANTHER" id="PTHR42912">
    <property type="entry name" value="METHYLTRANSFERASE"/>
    <property type="match status" value="1"/>
</dbReference>
<dbReference type="InterPro" id="IPR050508">
    <property type="entry name" value="Methyltransf_Superfamily"/>
</dbReference>
<dbReference type="PANTHER" id="PTHR42912:SF93">
    <property type="entry name" value="N6-ADENOSINE-METHYLTRANSFERASE TMT1A"/>
    <property type="match status" value="1"/>
</dbReference>
<proteinExistence type="predicted"/>
<feature type="domain" description="Methyltransferase" evidence="2">
    <location>
        <begin position="51"/>
        <end position="143"/>
    </location>
</feature>
<dbReference type="AlphaFoldDB" id="A0A494X738"/>
<evidence type="ECO:0000256" key="1">
    <source>
        <dbReference type="SAM" id="Phobius"/>
    </source>
</evidence>
<evidence type="ECO:0000313" key="3">
    <source>
        <dbReference type="EMBL" id="RKP46250.1"/>
    </source>
</evidence>
<organism evidence="3 4">
    <name type="scientific">Pararobbsia silviterrae</name>
    <dbReference type="NCBI Taxonomy" id="1792498"/>
    <lineage>
        <taxon>Bacteria</taxon>
        <taxon>Pseudomonadati</taxon>
        <taxon>Pseudomonadota</taxon>
        <taxon>Betaproteobacteria</taxon>
        <taxon>Burkholderiales</taxon>
        <taxon>Burkholderiaceae</taxon>
        <taxon>Pararobbsia</taxon>
    </lineage>
</organism>
<dbReference type="EMBL" id="RBZU01000015">
    <property type="protein sequence ID" value="RKP46250.1"/>
    <property type="molecule type" value="Genomic_DNA"/>
</dbReference>
<sequence length="275" mass="30940">MTREIDLDTINRATWGSRESLRSYALESTWTDPGEEAAFEWVAKHCTGAPVLDIGVGAGRTVGLMRAISTDYVGVDYTPGLLDRARARFPDADLRNMDARDMSSLPSDHFALAMFSYNGIDSVDYEDRVRILSEMRRVVRPGGYLLFSSHNRHGPGYGERIWKLMPRFTPNPVRLGWRTLQSLRVLPVGIYNYLRHSRGNRDFGGYAIAVGAAHNFGIMIVYMTLAEQKRQLEALGLELDIVFGSTDAQPISPDSDSNAWWLHFIARKLVPSMPQ</sequence>
<keyword evidence="3" id="KW-0489">Methyltransferase</keyword>
<dbReference type="Pfam" id="PF13649">
    <property type="entry name" value="Methyltransf_25"/>
    <property type="match status" value="1"/>
</dbReference>
<keyword evidence="1" id="KW-1133">Transmembrane helix</keyword>
<keyword evidence="3" id="KW-0808">Transferase</keyword>